<dbReference type="AlphaFoldDB" id="A0A6N6MPL4"/>
<dbReference type="InterPro" id="IPR015946">
    <property type="entry name" value="KH_dom-like_a/b"/>
</dbReference>
<evidence type="ECO:0000313" key="1">
    <source>
        <dbReference type="EMBL" id="KAB1071931.1"/>
    </source>
</evidence>
<reference evidence="1 2" key="1">
    <citation type="submission" date="2019-09" db="EMBL/GenBank/DDBJ databases">
        <authorList>
            <person name="Cao W.R."/>
        </authorList>
    </citation>
    <scope>NUCLEOTIDE SEQUENCE [LARGE SCALE GENOMIC DNA]</scope>
    <source>
        <strain evidence="1 2">B1N29</strain>
    </source>
</reference>
<dbReference type="PANTHER" id="PTHR42830:SF2">
    <property type="entry name" value="OSMC_OHR FAMILY PROTEIN"/>
    <property type="match status" value="1"/>
</dbReference>
<name>A0A6N6MPL4_9FLAO</name>
<dbReference type="InterPro" id="IPR036102">
    <property type="entry name" value="OsmC/Ohrsf"/>
</dbReference>
<evidence type="ECO:0000313" key="2">
    <source>
        <dbReference type="Proteomes" id="UP000441333"/>
    </source>
</evidence>
<organism evidence="1 2">
    <name type="scientific">Pseudotamlana haliotis</name>
    <dbReference type="NCBI Taxonomy" id="2614804"/>
    <lineage>
        <taxon>Bacteria</taxon>
        <taxon>Pseudomonadati</taxon>
        <taxon>Bacteroidota</taxon>
        <taxon>Flavobacteriia</taxon>
        <taxon>Flavobacteriales</taxon>
        <taxon>Flavobacteriaceae</taxon>
        <taxon>Pseudotamlana</taxon>
    </lineage>
</organism>
<proteinExistence type="predicted"/>
<gene>
    <name evidence="1" type="ORF">F6U93_00365</name>
</gene>
<dbReference type="RefSeq" id="WP_150935725.1">
    <property type="nucleotide sequence ID" value="NZ_WAAT01000001.1"/>
</dbReference>
<dbReference type="EMBL" id="WAAT01000001">
    <property type="protein sequence ID" value="KAB1071931.1"/>
    <property type="molecule type" value="Genomic_DNA"/>
</dbReference>
<dbReference type="Gene3D" id="3.30.300.20">
    <property type="match status" value="1"/>
</dbReference>
<dbReference type="InterPro" id="IPR003718">
    <property type="entry name" value="OsmC/Ohr_fam"/>
</dbReference>
<dbReference type="InterPro" id="IPR052707">
    <property type="entry name" value="OsmC_Ohr_Peroxiredoxin"/>
</dbReference>
<protein>
    <submittedName>
        <fullName evidence="1">Osmotically inducible protein OsmC</fullName>
    </submittedName>
</protein>
<keyword evidence="2" id="KW-1185">Reference proteome</keyword>
<dbReference type="Pfam" id="PF02566">
    <property type="entry name" value="OsmC"/>
    <property type="match status" value="1"/>
</dbReference>
<dbReference type="Proteomes" id="UP000441333">
    <property type="component" value="Unassembled WGS sequence"/>
</dbReference>
<dbReference type="PANTHER" id="PTHR42830">
    <property type="entry name" value="OSMOTICALLY INDUCIBLE FAMILY PROTEIN"/>
    <property type="match status" value="1"/>
</dbReference>
<sequence length="160" mass="17543">MGFNHTFKTQVNWEVKAGDSTKNPRSFSRSHTVHIAGKKQGLEVSAAKPFRGDEGLHNPEDLLLSALASCHMMSYLYVCSQHNIEVLSYTDQAEGILEVQSTGSGSFTKVILNPVVTIKSEAQKELALSLHDKANQLCFIANSCNFPISHHAQVNVSKTT</sequence>
<comment type="caution">
    <text evidence="1">The sequence shown here is derived from an EMBL/GenBank/DDBJ whole genome shotgun (WGS) entry which is preliminary data.</text>
</comment>
<accession>A0A6N6MPL4</accession>
<dbReference type="SUPFAM" id="SSF82784">
    <property type="entry name" value="OsmC-like"/>
    <property type="match status" value="1"/>
</dbReference>